<dbReference type="Proteomes" id="UP000736335">
    <property type="component" value="Unassembled WGS sequence"/>
</dbReference>
<proteinExistence type="predicted"/>
<dbReference type="OrthoDB" id="3225557at2759"/>
<gene>
    <name evidence="3" type="ORF">BJ322DRAFT_1109509</name>
</gene>
<evidence type="ECO:0000313" key="3">
    <source>
        <dbReference type="EMBL" id="KAF9784800.1"/>
    </source>
</evidence>
<name>A0A9P6HF17_9AGAM</name>
<dbReference type="AlphaFoldDB" id="A0A9P6HF17"/>
<feature type="compositionally biased region" description="Acidic residues" evidence="1">
    <location>
        <begin position="117"/>
        <end position="126"/>
    </location>
</feature>
<keyword evidence="4" id="KW-1185">Reference proteome</keyword>
<accession>A0A9P6HF17</accession>
<evidence type="ECO:0000259" key="2">
    <source>
        <dbReference type="Pfam" id="PF20149"/>
    </source>
</evidence>
<feature type="region of interest" description="Disordered" evidence="1">
    <location>
        <begin position="163"/>
        <end position="183"/>
    </location>
</feature>
<feature type="region of interest" description="Disordered" evidence="1">
    <location>
        <begin position="1"/>
        <end position="136"/>
    </location>
</feature>
<organism evidence="3 4">
    <name type="scientific">Thelephora terrestris</name>
    <dbReference type="NCBI Taxonomy" id="56493"/>
    <lineage>
        <taxon>Eukaryota</taxon>
        <taxon>Fungi</taxon>
        <taxon>Dikarya</taxon>
        <taxon>Basidiomycota</taxon>
        <taxon>Agaricomycotina</taxon>
        <taxon>Agaricomycetes</taxon>
        <taxon>Thelephorales</taxon>
        <taxon>Thelephoraceae</taxon>
        <taxon>Thelephora</taxon>
    </lineage>
</organism>
<feature type="compositionally biased region" description="Polar residues" evidence="1">
    <location>
        <begin position="72"/>
        <end position="92"/>
    </location>
</feature>
<protein>
    <recommendedName>
        <fullName evidence="2">DUF6532 domain-containing protein</fullName>
    </recommendedName>
</protein>
<dbReference type="Pfam" id="PF20149">
    <property type="entry name" value="DUF6532"/>
    <property type="match status" value="1"/>
</dbReference>
<feature type="domain" description="DUF6532" evidence="2">
    <location>
        <begin position="304"/>
        <end position="515"/>
    </location>
</feature>
<evidence type="ECO:0000256" key="1">
    <source>
        <dbReference type="SAM" id="MobiDB-lite"/>
    </source>
</evidence>
<sequence length="564" mass="61959">MSTRPKNTLSKPPPGPVPSRVTRSNRKGSSTDNATGTKPKYWSYRVPEVPKRKMPNPPAEKANKRAHKETQEISSVISPSSEKIASGFTNPSERAARQPVVANKVGRKAPPRPELSLDSDNEEDSDGNQSHVGSDEETADILTAANLLEEYPAPVNAATHALTDGRNANETAGIDSSNARTESEVVLEPTVHVTHGEKRINRILGEVPALGHSQNGSPINAPMVPAQSSAHLPVYSSPHSIALLHPPNTNTPPESTFVIHPVVSQLPSAWIVATDLVQRDDGLYRQSDQIPEIQACLSATVQRANANLVLTNGFPDLPTRGKWLASALKIELSERRKGSNTIVIVDDRARNDERYFNRLQSMVTGRWSGFRQGIIDAVRELVSSQESTYGLWMDPDDKTEEGAQRVRQAARDLLDGDRYHFGKTSAGVVDTAAPYQHPEVMVALAYYFKGRDAVGILFEEQLPNGEHGHQVPDAMVALTVTAIQVAVEETVAGRHSSFSEKAYRDKYRSHIATINFVKNHSDRGLRYTRMMSNIYQGMMDYLEHGRPTPKATTVIAVDVDRMAI</sequence>
<dbReference type="EMBL" id="WIUZ02000008">
    <property type="protein sequence ID" value="KAF9784800.1"/>
    <property type="molecule type" value="Genomic_DNA"/>
</dbReference>
<feature type="compositionally biased region" description="Polar residues" evidence="1">
    <location>
        <begin position="27"/>
        <end position="36"/>
    </location>
</feature>
<reference evidence="3" key="1">
    <citation type="journal article" date="2020" name="Nat. Commun.">
        <title>Large-scale genome sequencing of mycorrhizal fungi provides insights into the early evolution of symbiotic traits.</title>
        <authorList>
            <person name="Miyauchi S."/>
            <person name="Kiss E."/>
            <person name="Kuo A."/>
            <person name="Drula E."/>
            <person name="Kohler A."/>
            <person name="Sanchez-Garcia M."/>
            <person name="Morin E."/>
            <person name="Andreopoulos B."/>
            <person name="Barry K.W."/>
            <person name="Bonito G."/>
            <person name="Buee M."/>
            <person name="Carver A."/>
            <person name="Chen C."/>
            <person name="Cichocki N."/>
            <person name="Clum A."/>
            <person name="Culley D."/>
            <person name="Crous P.W."/>
            <person name="Fauchery L."/>
            <person name="Girlanda M."/>
            <person name="Hayes R.D."/>
            <person name="Keri Z."/>
            <person name="LaButti K."/>
            <person name="Lipzen A."/>
            <person name="Lombard V."/>
            <person name="Magnuson J."/>
            <person name="Maillard F."/>
            <person name="Murat C."/>
            <person name="Nolan M."/>
            <person name="Ohm R.A."/>
            <person name="Pangilinan J."/>
            <person name="Pereira M.F."/>
            <person name="Perotto S."/>
            <person name="Peter M."/>
            <person name="Pfister S."/>
            <person name="Riley R."/>
            <person name="Sitrit Y."/>
            <person name="Stielow J.B."/>
            <person name="Szollosi G."/>
            <person name="Zifcakova L."/>
            <person name="Stursova M."/>
            <person name="Spatafora J.W."/>
            <person name="Tedersoo L."/>
            <person name="Vaario L.M."/>
            <person name="Yamada A."/>
            <person name="Yan M."/>
            <person name="Wang P."/>
            <person name="Xu J."/>
            <person name="Bruns T."/>
            <person name="Baldrian P."/>
            <person name="Vilgalys R."/>
            <person name="Dunand C."/>
            <person name="Henrissat B."/>
            <person name="Grigoriev I.V."/>
            <person name="Hibbett D."/>
            <person name="Nagy L.G."/>
            <person name="Martin F.M."/>
        </authorList>
    </citation>
    <scope>NUCLEOTIDE SEQUENCE</scope>
    <source>
        <strain evidence="3">UH-Tt-Lm1</strain>
    </source>
</reference>
<feature type="compositionally biased region" description="Polar residues" evidence="1">
    <location>
        <begin position="1"/>
        <end position="10"/>
    </location>
</feature>
<reference evidence="3" key="2">
    <citation type="submission" date="2020-11" db="EMBL/GenBank/DDBJ databases">
        <authorList>
            <consortium name="DOE Joint Genome Institute"/>
            <person name="Kuo A."/>
            <person name="Miyauchi S."/>
            <person name="Kiss E."/>
            <person name="Drula E."/>
            <person name="Kohler A."/>
            <person name="Sanchez-Garcia M."/>
            <person name="Andreopoulos B."/>
            <person name="Barry K.W."/>
            <person name="Bonito G."/>
            <person name="Buee M."/>
            <person name="Carver A."/>
            <person name="Chen C."/>
            <person name="Cichocki N."/>
            <person name="Clum A."/>
            <person name="Culley D."/>
            <person name="Crous P.W."/>
            <person name="Fauchery L."/>
            <person name="Girlanda M."/>
            <person name="Hayes R."/>
            <person name="Keri Z."/>
            <person name="Labutti K."/>
            <person name="Lipzen A."/>
            <person name="Lombard V."/>
            <person name="Magnuson J."/>
            <person name="Maillard F."/>
            <person name="Morin E."/>
            <person name="Murat C."/>
            <person name="Nolan M."/>
            <person name="Ohm R."/>
            <person name="Pangilinan J."/>
            <person name="Pereira M."/>
            <person name="Perotto S."/>
            <person name="Peter M."/>
            <person name="Riley R."/>
            <person name="Sitrit Y."/>
            <person name="Stielow B."/>
            <person name="Szollosi G."/>
            <person name="Zifcakova L."/>
            <person name="Stursova M."/>
            <person name="Spatafora J.W."/>
            <person name="Tedersoo L."/>
            <person name="Vaario L.-M."/>
            <person name="Yamada A."/>
            <person name="Yan M."/>
            <person name="Wang P."/>
            <person name="Xu J."/>
            <person name="Bruns T."/>
            <person name="Baldrian P."/>
            <person name="Vilgalys R."/>
            <person name="Henrissat B."/>
            <person name="Grigoriev I.V."/>
            <person name="Hibbett D."/>
            <person name="Nagy L.G."/>
            <person name="Martin F.M."/>
        </authorList>
    </citation>
    <scope>NUCLEOTIDE SEQUENCE</scope>
    <source>
        <strain evidence="3">UH-Tt-Lm1</strain>
    </source>
</reference>
<evidence type="ECO:0000313" key="4">
    <source>
        <dbReference type="Proteomes" id="UP000736335"/>
    </source>
</evidence>
<feature type="compositionally biased region" description="Polar residues" evidence="1">
    <location>
        <begin position="166"/>
        <end position="180"/>
    </location>
</feature>
<dbReference type="InterPro" id="IPR045341">
    <property type="entry name" value="DUF6532"/>
</dbReference>
<comment type="caution">
    <text evidence="3">The sequence shown here is derived from an EMBL/GenBank/DDBJ whole genome shotgun (WGS) entry which is preliminary data.</text>
</comment>